<keyword evidence="2" id="KW-1185">Reference proteome</keyword>
<accession>A0A367KMF4</accession>
<dbReference type="STRING" id="4846.A0A367KMF4"/>
<protein>
    <submittedName>
        <fullName evidence="1">Uncharacterized protein</fullName>
    </submittedName>
</protein>
<sequence>CETKKRLPDGNYEVQYFTGKGITDISYANKHIHGLDRQGRLWIWKVKANGSPSKSVTVPEKLQQVRFMSLSSFEHHLVGLARDGTVWYYSSLSRARKVVKIVGFRSKVIQVTCQNAHCSFLTEDGAVWLTQFPQFITETDNELEAIFGVKWEEAIIQLANLQKHTLALTQSGRVLLMDTENPIVFAAYPDNFIEVLICLGEHPVRSIGRYDFGFAVYTEEGEVFYSELEVDDFSVPWRGLHLKDKSEGQLLPCLNTCSFLDFYVAVMPKGELEFIDKQIPFPVQWLHSKYVLSLYDIKGQCSMISKRIQ</sequence>
<dbReference type="InterPro" id="IPR009091">
    <property type="entry name" value="RCC1/BLIP-II"/>
</dbReference>
<dbReference type="Gene3D" id="2.130.10.30">
    <property type="entry name" value="Regulator of chromosome condensation 1/beta-lactamase-inhibitor protein II"/>
    <property type="match status" value="1"/>
</dbReference>
<dbReference type="EMBL" id="PJQM01001028">
    <property type="protein sequence ID" value="RCI03414.1"/>
    <property type="molecule type" value="Genomic_DNA"/>
</dbReference>
<dbReference type="Proteomes" id="UP000253551">
    <property type="component" value="Unassembled WGS sequence"/>
</dbReference>
<dbReference type="AlphaFoldDB" id="A0A367KMF4"/>
<organism evidence="1 2">
    <name type="scientific">Rhizopus stolonifer</name>
    <name type="common">Rhizopus nigricans</name>
    <dbReference type="NCBI Taxonomy" id="4846"/>
    <lineage>
        <taxon>Eukaryota</taxon>
        <taxon>Fungi</taxon>
        <taxon>Fungi incertae sedis</taxon>
        <taxon>Mucoromycota</taxon>
        <taxon>Mucoromycotina</taxon>
        <taxon>Mucoromycetes</taxon>
        <taxon>Mucorales</taxon>
        <taxon>Mucorineae</taxon>
        <taxon>Rhizopodaceae</taxon>
        <taxon>Rhizopus</taxon>
    </lineage>
</organism>
<evidence type="ECO:0000313" key="2">
    <source>
        <dbReference type="Proteomes" id="UP000253551"/>
    </source>
</evidence>
<reference evidence="1 2" key="1">
    <citation type="journal article" date="2018" name="G3 (Bethesda)">
        <title>Phylogenetic and Phylogenomic Definition of Rhizopus Species.</title>
        <authorList>
            <person name="Gryganskyi A.P."/>
            <person name="Golan J."/>
            <person name="Dolatabadi S."/>
            <person name="Mondo S."/>
            <person name="Robb S."/>
            <person name="Idnurm A."/>
            <person name="Muszewska A."/>
            <person name="Steczkiewicz K."/>
            <person name="Masonjones S."/>
            <person name="Liao H.L."/>
            <person name="Gajdeczka M.T."/>
            <person name="Anike F."/>
            <person name="Vuek A."/>
            <person name="Anishchenko I.M."/>
            <person name="Voigt K."/>
            <person name="de Hoog G.S."/>
            <person name="Smith M.E."/>
            <person name="Heitman J."/>
            <person name="Vilgalys R."/>
            <person name="Stajich J.E."/>
        </authorList>
    </citation>
    <scope>NUCLEOTIDE SEQUENCE [LARGE SCALE GENOMIC DNA]</scope>
    <source>
        <strain evidence="1 2">LSU 92-RS-03</strain>
    </source>
</reference>
<dbReference type="OrthoDB" id="61110at2759"/>
<gene>
    <name evidence="1" type="ORF">CU098_001962</name>
</gene>
<name>A0A367KMF4_RHIST</name>
<feature type="non-terminal residue" evidence="1">
    <location>
        <position position="1"/>
    </location>
</feature>
<comment type="caution">
    <text evidence="1">The sequence shown here is derived from an EMBL/GenBank/DDBJ whole genome shotgun (WGS) entry which is preliminary data.</text>
</comment>
<proteinExistence type="predicted"/>
<evidence type="ECO:0000313" key="1">
    <source>
        <dbReference type="EMBL" id="RCI03414.1"/>
    </source>
</evidence>
<dbReference type="SUPFAM" id="SSF50985">
    <property type="entry name" value="RCC1/BLIP-II"/>
    <property type="match status" value="1"/>
</dbReference>